<dbReference type="InterPro" id="IPR050250">
    <property type="entry name" value="Macrolide_Exporter_MacB"/>
</dbReference>
<dbReference type="RefSeq" id="WP_161100433.1">
    <property type="nucleotide sequence ID" value="NZ_WWCW01000299.1"/>
</dbReference>
<evidence type="ECO:0000256" key="6">
    <source>
        <dbReference type="ARBA" id="ARBA00038076"/>
    </source>
</evidence>
<accession>A0A845GGL3</accession>
<evidence type="ECO:0000256" key="1">
    <source>
        <dbReference type="ARBA" id="ARBA00004651"/>
    </source>
</evidence>
<evidence type="ECO:0000256" key="3">
    <source>
        <dbReference type="ARBA" id="ARBA00022692"/>
    </source>
</evidence>
<keyword evidence="4 7" id="KW-1133">Transmembrane helix</keyword>
<keyword evidence="2" id="KW-1003">Cell membrane</keyword>
<evidence type="ECO:0000313" key="10">
    <source>
        <dbReference type="Proteomes" id="UP000470302"/>
    </source>
</evidence>
<evidence type="ECO:0000256" key="2">
    <source>
        <dbReference type="ARBA" id="ARBA00022475"/>
    </source>
</evidence>
<dbReference type="EMBL" id="WWCW01000299">
    <property type="protein sequence ID" value="MYM91879.1"/>
    <property type="molecule type" value="Genomic_DNA"/>
</dbReference>
<evidence type="ECO:0000256" key="7">
    <source>
        <dbReference type="SAM" id="Phobius"/>
    </source>
</evidence>
<keyword evidence="5 7" id="KW-0472">Membrane</keyword>
<dbReference type="AlphaFoldDB" id="A0A845GGL3"/>
<feature type="transmembrane region" description="Helical" evidence="7">
    <location>
        <begin position="142"/>
        <end position="167"/>
    </location>
</feature>
<comment type="subcellular location">
    <subcellularLocation>
        <location evidence="1">Cell membrane</location>
        <topology evidence="1">Multi-pass membrane protein</topology>
    </subcellularLocation>
</comment>
<feature type="transmembrane region" description="Helical" evidence="7">
    <location>
        <begin position="111"/>
        <end position="136"/>
    </location>
</feature>
<dbReference type="InterPro" id="IPR003838">
    <property type="entry name" value="ABC3_permease_C"/>
</dbReference>
<reference evidence="9 10" key="1">
    <citation type="submission" date="2020-01" db="EMBL/GenBank/DDBJ databases">
        <title>Novel species isolated from a subtropical stream in China.</title>
        <authorList>
            <person name="Lu H."/>
        </authorList>
    </citation>
    <scope>NUCLEOTIDE SEQUENCE [LARGE SCALE GENOMIC DNA]</scope>
    <source>
        <strain evidence="9 10">FT82W</strain>
    </source>
</reference>
<evidence type="ECO:0000313" key="9">
    <source>
        <dbReference type="EMBL" id="MYM91879.1"/>
    </source>
</evidence>
<evidence type="ECO:0000256" key="5">
    <source>
        <dbReference type="ARBA" id="ARBA00023136"/>
    </source>
</evidence>
<gene>
    <name evidence="9" type="ORF">GTP91_32470</name>
</gene>
<feature type="transmembrane region" description="Helical" evidence="7">
    <location>
        <begin position="53"/>
        <end position="76"/>
    </location>
</feature>
<organism evidence="9 10">
    <name type="scientific">Duganella vulcania</name>
    <dbReference type="NCBI Taxonomy" id="2692166"/>
    <lineage>
        <taxon>Bacteria</taxon>
        <taxon>Pseudomonadati</taxon>
        <taxon>Pseudomonadota</taxon>
        <taxon>Betaproteobacteria</taxon>
        <taxon>Burkholderiales</taxon>
        <taxon>Oxalobacteraceae</taxon>
        <taxon>Telluria group</taxon>
        <taxon>Duganella</taxon>
    </lineage>
</organism>
<comment type="caution">
    <text evidence="9">The sequence shown here is derived from an EMBL/GenBank/DDBJ whole genome shotgun (WGS) entry which is preliminary data.</text>
</comment>
<dbReference type="GO" id="GO:0022857">
    <property type="term" value="F:transmembrane transporter activity"/>
    <property type="evidence" value="ECO:0007669"/>
    <property type="project" value="TreeGrafter"/>
</dbReference>
<feature type="domain" description="ABC3 transporter permease C-terminal" evidence="8">
    <location>
        <begin position="60"/>
        <end position="179"/>
    </location>
</feature>
<dbReference type="PANTHER" id="PTHR30572">
    <property type="entry name" value="MEMBRANE COMPONENT OF TRANSPORTER-RELATED"/>
    <property type="match status" value="1"/>
</dbReference>
<dbReference type="Pfam" id="PF02687">
    <property type="entry name" value="FtsX"/>
    <property type="match status" value="1"/>
</dbReference>
<protein>
    <submittedName>
        <fullName evidence="9">FtsX-like permease family protein</fullName>
    </submittedName>
</protein>
<comment type="similarity">
    <text evidence="6">Belongs to the ABC-4 integral membrane protein family.</text>
</comment>
<sequence length="187" mass="19042">AASYRVVLRAHDGAAIAQAARDIGRVLAGAGIEVRMSMTETMLRKEVDGHFDLLIAAMLFIALLMAAVGLFGLGSAMGSNVAERGREFGIMRSIGASSAVVLRNVLAEGALVALMSVPLALALSLPLSAAIGAYLGELLFGLAFPLTVSAAGALAWLAVVLLGALLASGLPAWSASRLSIQLSLASL</sequence>
<name>A0A845GGL3_9BURK</name>
<keyword evidence="3 7" id="KW-0812">Transmembrane</keyword>
<evidence type="ECO:0000256" key="4">
    <source>
        <dbReference type="ARBA" id="ARBA00022989"/>
    </source>
</evidence>
<feature type="non-terminal residue" evidence="9">
    <location>
        <position position="1"/>
    </location>
</feature>
<proteinExistence type="inferred from homology"/>
<dbReference type="Proteomes" id="UP000470302">
    <property type="component" value="Unassembled WGS sequence"/>
</dbReference>
<evidence type="ECO:0000259" key="8">
    <source>
        <dbReference type="Pfam" id="PF02687"/>
    </source>
</evidence>
<dbReference type="PANTHER" id="PTHR30572:SF4">
    <property type="entry name" value="ABC TRANSPORTER PERMEASE YTRF"/>
    <property type="match status" value="1"/>
</dbReference>
<dbReference type="GO" id="GO:0005886">
    <property type="term" value="C:plasma membrane"/>
    <property type="evidence" value="ECO:0007669"/>
    <property type="project" value="UniProtKB-SubCell"/>
</dbReference>